<accession>A0ABV4BCQ9</accession>
<gene>
    <name evidence="4" type="primary">ybgC</name>
    <name evidence="4" type="ORF">ABC977_01665</name>
</gene>
<keyword evidence="2" id="KW-0378">Hydrolase</keyword>
<dbReference type="PANTHER" id="PTHR31793">
    <property type="entry name" value="4-HYDROXYBENZOYL-COA THIOESTERASE FAMILY MEMBER"/>
    <property type="match status" value="1"/>
</dbReference>
<evidence type="ECO:0000313" key="4">
    <source>
        <dbReference type="EMBL" id="MEY6431112.1"/>
    </source>
</evidence>
<evidence type="ECO:0000256" key="1">
    <source>
        <dbReference type="ARBA" id="ARBA00005953"/>
    </source>
</evidence>
<comment type="similarity">
    <text evidence="1">Belongs to the 4-hydroxybenzoyl-CoA thioesterase family.</text>
</comment>
<dbReference type="RefSeq" id="WP_369665498.1">
    <property type="nucleotide sequence ID" value="NZ_JBDKXB010000002.1"/>
</dbReference>
<dbReference type="PANTHER" id="PTHR31793:SF37">
    <property type="entry name" value="ACYL-COA THIOESTER HYDROLASE YBGC"/>
    <property type="match status" value="1"/>
</dbReference>
<dbReference type="InterPro" id="IPR050563">
    <property type="entry name" value="4-hydroxybenzoyl-CoA_TE"/>
</dbReference>
<feature type="domain" description="Thioesterase" evidence="3">
    <location>
        <begin position="24"/>
        <end position="110"/>
    </location>
</feature>
<sequence length="140" mass="16068">MLDANSHATFRWPVRVYYEDTDAGGVVYYANYLRFFERARTEWLRHLGFDQGTLRHRDGLVFAVRRTSVDYLAPARFDDQLSITLTPIRLGRASLVLRQEAVRDTDGLCCARAEVQVAAVQEAGWRPSRIPDDLLQAIRP</sequence>
<reference evidence="4 5" key="1">
    <citation type="submission" date="2024-05" db="EMBL/GenBank/DDBJ databases">
        <title>Genome Sequence and Characterization of the New Strain Purple Sulfur Bacterium of Genus Thioalkalicoccus.</title>
        <authorList>
            <person name="Bryantseva I.A."/>
            <person name="Kyndt J.A."/>
            <person name="Imhoff J.F."/>
        </authorList>
    </citation>
    <scope>NUCLEOTIDE SEQUENCE [LARGE SCALE GENOMIC DNA]</scope>
    <source>
        <strain evidence="4 5">Um2</strain>
    </source>
</reference>
<dbReference type="Pfam" id="PF03061">
    <property type="entry name" value="4HBT"/>
    <property type="match status" value="1"/>
</dbReference>
<protein>
    <submittedName>
        <fullName evidence="4">Tol-pal system-associated acyl-CoA thioesterase</fullName>
    </submittedName>
</protein>
<dbReference type="SUPFAM" id="SSF54637">
    <property type="entry name" value="Thioesterase/thiol ester dehydrase-isomerase"/>
    <property type="match status" value="1"/>
</dbReference>
<dbReference type="CDD" id="cd00586">
    <property type="entry name" value="4HBT"/>
    <property type="match status" value="1"/>
</dbReference>
<organism evidence="4 5">
    <name type="scientific">Thioalkalicoccus limnaeus</name>
    <dbReference type="NCBI Taxonomy" id="120681"/>
    <lineage>
        <taxon>Bacteria</taxon>
        <taxon>Pseudomonadati</taxon>
        <taxon>Pseudomonadota</taxon>
        <taxon>Gammaproteobacteria</taxon>
        <taxon>Chromatiales</taxon>
        <taxon>Chromatiaceae</taxon>
        <taxon>Thioalkalicoccus</taxon>
    </lineage>
</organism>
<dbReference type="InterPro" id="IPR006684">
    <property type="entry name" value="YbgC/YbaW"/>
</dbReference>
<dbReference type="InterPro" id="IPR006683">
    <property type="entry name" value="Thioestr_dom"/>
</dbReference>
<name>A0ABV4BCQ9_9GAMM</name>
<dbReference type="NCBIfam" id="TIGR02799">
    <property type="entry name" value="thio_ybgC"/>
    <property type="match status" value="1"/>
</dbReference>
<proteinExistence type="inferred from homology"/>
<dbReference type="Proteomes" id="UP001564408">
    <property type="component" value="Unassembled WGS sequence"/>
</dbReference>
<keyword evidence="5" id="KW-1185">Reference proteome</keyword>
<comment type="caution">
    <text evidence="4">The sequence shown here is derived from an EMBL/GenBank/DDBJ whole genome shotgun (WGS) entry which is preliminary data.</text>
</comment>
<dbReference type="EMBL" id="JBDKXB010000002">
    <property type="protein sequence ID" value="MEY6431112.1"/>
    <property type="molecule type" value="Genomic_DNA"/>
</dbReference>
<evidence type="ECO:0000313" key="5">
    <source>
        <dbReference type="Proteomes" id="UP001564408"/>
    </source>
</evidence>
<evidence type="ECO:0000256" key="2">
    <source>
        <dbReference type="ARBA" id="ARBA00022801"/>
    </source>
</evidence>
<dbReference type="NCBIfam" id="TIGR00051">
    <property type="entry name" value="YbgC/FadM family acyl-CoA thioesterase"/>
    <property type="match status" value="1"/>
</dbReference>
<dbReference type="InterPro" id="IPR029069">
    <property type="entry name" value="HotDog_dom_sf"/>
</dbReference>
<evidence type="ECO:0000259" key="3">
    <source>
        <dbReference type="Pfam" id="PF03061"/>
    </source>
</evidence>
<dbReference type="InterPro" id="IPR014166">
    <property type="entry name" value="Tol-Pal_acyl-CoA_thioesterase"/>
</dbReference>
<dbReference type="PIRSF" id="PIRSF003230">
    <property type="entry name" value="YbgC"/>
    <property type="match status" value="1"/>
</dbReference>
<dbReference type="Gene3D" id="3.10.129.10">
    <property type="entry name" value="Hotdog Thioesterase"/>
    <property type="match status" value="1"/>
</dbReference>